<dbReference type="PANTHER" id="PTHR10877">
    <property type="entry name" value="POLYCYSTIN FAMILY MEMBER"/>
    <property type="match status" value="1"/>
</dbReference>
<evidence type="ECO:0000259" key="8">
    <source>
        <dbReference type="PROSITE" id="PS50095"/>
    </source>
</evidence>
<dbReference type="PROSITE" id="PS50095">
    <property type="entry name" value="PLAT"/>
    <property type="match status" value="1"/>
</dbReference>
<evidence type="ECO:0000256" key="2">
    <source>
        <dbReference type="ARBA" id="ARBA00007200"/>
    </source>
</evidence>
<feature type="transmembrane region" description="Helical" evidence="7">
    <location>
        <begin position="860"/>
        <end position="883"/>
    </location>
</feature>
<dbReference type="GO" id="GO:0016020">
    <property type="term" value="C:membrane"/>
    <property type="evidence" value="ECO:0007669"/>
    <property type="project" value="UniProtKB-SubCell"/>
</dbReference>
<organism evidence="9">
    <name type="scientific">Graphocephala atropunctata</name>
    <dbReference type="NCBI Taxonomy" id="36148"/>
    <lineage>
        <taxon>Eukaryota</taxon>
        <taxon>Metazoa</taxon>
        <taxon>Ecdysozoa</taxon>
        <taxon>Arthropoda</taxon>
        <taxon>Hexapoda</taxon>
        <taxon>Insecta</taxon>
        <taxon>Pterygota</taxon>
        <taxon>Neoptera</taxon>
        <taxon>Paraneoptera</taxon>
        <taxon>Hemiptera</taxon>
        <taxon>Auchenorrhyncha</taxon>
        <taxon>Membracoidea</taxon>
        <taxon>Cicadellidae</taxon>
        <taxon>Cicadellinae</taxon>
        <taxon>Cicadellini</taxon>
        <taxon>Graphocephala</taxon>
    </lineage>
</organism>
<dbReference type="EMBL" id="GEBQ01011599">
    <property type="protein sequence ID" value="JAT28378.1"/>
    <property type="molecule type" value="Transcribed_RNA"/>
</dbReference>
<dbReference type="GO" id="GO:0005262">
    <property type="term" value="F:calcium channel activity"/>
    <property type="evidence" value="ECO:0007669"/>
    <property type="project" value="TreeGrafter"/>
</dbReference>
<evidence type="ECO:0000256" key="4">
    <source>
        <dbReference type="ARBA" id="ARBA00022989"/>
    </source>
</evidence>
<accession>A0A1B6LXE5</accession>
<dbReference type="SMART" id="SM00308">
    <property type="entry name" value="LH2"/>
    <property type="match status" value="1"/>
</dbReference>
<name>A0A1B6LXE5_9HEMI</name>
<dbReference type="InterPro" id="IPR046791">
    <property type="entry name" value="Polycystin_dom"/>
</dbReference>
<keyword evidence="5 7" id="KW-0472">Membrane</keyword>
<dbReference type="GO" id="GO:0050982">
    <property type="term" value="P:detection of mechanical stimulus"/>
    <property type="evidence" value="ECO:0007669"/>
    <property type="project" value="TreeGrafter"/>
</dbReference>
<keyword evidence="4 7" id="KW-1133">Transmembrane helix</keyword>
<feature type="non-terminal residue" evidence="9">
    <location>
        <position position="905"/>
    </location>
</feature>
<evidence type="ECO:0000256" key="5">
    <source>
        <dbReference type="ARBA" id="ARBA00023136"/>
    </source>
</evidence>
<feature type="transmembrane region" description="Helical" evidence="7">
    <location>
        <begin position="816"/>
        <end position="836"/>
    </location>
</feature>
<feature type="transmembrane region" description="Helical" evidence="7">
    <location>
        <begin position="509"/>
        <end position="530"/>
    </location>
</feature>
<gene>
    <name evidence="9" type="ORF">g.31397</name>
</gene>
<feature type="transmembrane region" description="Helical" evidence="7">
    <location>
        <begin position="379"/>
        <end position="404"/>
    </location>
</feature>
<dbReference type="InterPro" id="IPR036392">
    <property type="entry name" value="PLAT/LH2_dom_sf"/>
</dbReference>
<comment type="caution">
    <text evidence="6">Lacks conserved residue(s) required for the propagation of feature annotation.</text>
</comment>
<feature type="transmembrane region" description="Helical" evidence="7">
    <location>
        <begin position="228"/>
        <end position="247"/>
    </location>
</feature>
<evidence type="ECO:0000256" key="3">
    <source>
        <dbReference type="ARBA" id="ARBA00022692"/>
    </source>
</evidence>
<dbReference type="SUPFAM" id="SSF49723">
    <property type="entry name" value="Lipase/lipooxygenase domain (PLAT/LH2 domain)"/>
    <property type="match status" value="1"/>
</dbReference>
<dbReference type="Pfam" id="PF01477">
    <property type="entry name" value="PLAT"/>
    <property type="match status" value="1"/>
</dbReference>
<protein>
    <recommendedName>
        <fullName evidence="8">PLAT domain-containing protein</fullName>
    </recommendedName>
</protein>
<evidence type="ECO:0000313" key="9">
    <source>
        <dbReference type="EMBL" id="JAT28378.1"/>
    </source>
</evidence>
<evidence type="ECO:0000256" key="6">
    <source>
        <dbReference type="PROSITE-ProRule" id="PRU00152"/>
    </source>
</evidence>
<evidence type="ECO:0000256" key="1">
    <source>
        <dbReference type="ARBA" id="ARBA00004141"/>
    </source>
</evidence>
<dbReference type="AlphaFoldDB" id="A0A1B6LXE5"/>
<comment type="similarity">
    <text evidence="2">Belongs to the polycystin family.</text>
</comment>
<dbReference type="InterPro" id="IPR001024">
    <property type="entry name" value="PLAT/LH2_dom"/>
</dbReference>
<sequence length="905" mass="105758">PPQQIDPFGDAKLFLTVLDNPLVVAIVASILLIYVLAFIILWRMDKKDKIQRSVIVLEDNFPGCNHPYLLAVYTSSRINSGTTAHVALRIVGSLSKSRVHVLSAQDRKVLKRDSDDWFMIYCQESLGKLDSIHIWHDNHGSNPEWFCEKMHVFDLEGKVETLFIVEQWMALTAKDYPEAQIRASSEEEIMAVKILLVDNFFLGIREGHVLLSVFLRHPRSEVSRIQRISVLLACFMVALLCSIMFYIPQNERNQTDDFEYDFGSREFYISIQTLILSSIITLIIMFTFRRSYTVMYDIKHKPLLYVRSDADYESDVNVKKPSIARVQSSQGQDPNKKEEKKNRTVYQNFVRLVVKTMRTPPLPPVQLPPYYIVVKKRKIWFALAWTFCLTAIIVSAYFVMLYGLKLGPVKSKEWLSTVLASSGGDTFVTSPSKIILFSVLLTMAFQRMYEVNTHAVSYKEAINIVIPSDETYMAELLARRRLLMYAPLSDKRRKEMLKNKALKKNWGELIDFVLSAFFIVVVSTVISRLWSSHYDVNHQLKNVILRSHHPDVGALDFYSISNITQMEEYLEYTFMYAVYTTRWYNDYEIVEMDDELNSTRDMKSWAYWLADYNGRMLGVPLLRQLRIKPKPCGNQVNEMAYCIPAFSEKHKDTDVYGVGWKSALYSDVMRNNSPWKFTEKDSGYTFTLFRLYGQSGKLYELGGYTATLGPTRHDTELTMVELREHYWQDMLTRVVFVEFTVYIVNQDLFCQVSLVVEYMITGSILLKGEVFSVEHSISFYIWKVMYILYLFFYLYRCFSLINRQGLFEHLSVTSNLVRLCVVAFGFLSLFICFIWYQTFENYVFKFKKLGMDSPFDFDSFMFYFVQLQISLSILLALAIVRWLMLMRFGRAMLTYYYTFVISLKW</sequence>
<feature type="transmembrane region" description="Helical" evidence="7">
    <location>
        <begin position="267"/>
        <end position="288"/>
    </location>
</feature>
<comment type="subcellular location">
    <subcellularLocation>
        <location evidence="1">Membrane</location>
        <topology evidence="1">Multi-pass membrane protein</topology>
    </subcellularLocation>
</comment>
<dbReference type="Pfam" id="PF20519">
    <property type="entry name" value="Polycystin_dom"/>
    <property type="match status" value="1"/>
</dbReference>
<evidence type="ECO:0000256" key="7">
    <source>
        <dbReference type="SAM" id="Phobius"/>
    </source>
</evidence>
<keyword evidence="3 7" id="KW-0812">Transmembrane</keyword>
<feature type="transmembrane region" description="Helical" evidence="7">
    <location>
        <begin position="777"/>
        <end position="795"/>
    </location>
</feature>
<feature type="non-terminal residue" evidence="9">
    <location>
        <position position="1"/>
    </location>
</feature>
<dbReference type="Gene3D" id="2.60.60.20">
    <property type="entry name" value="PLAT/LH2 domain"/>
    <property type="match status" value="1"/>
</dbReference>
<feature type="transmembrane region" description="Helical" evidence="7">
    <location>
        <begin position="22"/>
        <end position="42"/>
    </location>
</feature>
<feature type="domain" description="PLAT" evidence="8">
    <location>
        <begin position="66"/>
        <end position="183"/>
    </location>
</feature>
<reference evidence="9" key="1">
    <citation type="submission" date="2015-11" db="EMBL/GenBank/DDBJ databases">
        <title>De novo transcriptome assembly of four potential Pierce s Disease insect vectors from Arizona vineyards.</title>
        <authorList>
            <person name="Tassone E.E."/>
        </authorList>
    </citation>
    <scope>NUCLEOTIDE SEQUENCE</scope>
</reference>
<dbReference type="PANTHER" id="PTHR10877:SF150">
    <property type="entry name" value="REJ DOMAIN-CONTAINING PROTEIN"/>
    <property type="match status" value="1"/>
</dbReference>
<proteinExistence type="inferred from homology"/>
<dbReference type="InterPro" id="IPR051223">
    <property type="entry name" value="Polycystin"/>
</dbReference>